<evidence type="ECO:0000256" key="4">
    <source>
        <dbReference type="ARBA" id="ARBA00022801"/>
    </source>
</evidence>
<name>A0ABU3BN07_9BACT</name>
<proteinExistence type="inferred from homology"/>
<evidence type="ECO:0000259" key="6">
    <source>
        <dbReference type="Pfam" id="PF02016"/>
    </source>
</evidence>
<dbReference type="EMBL" id="JAVRHT010000003">
    <property type="protein sequence ID" value="MDT0630663.1"/>
    <property type="molecule type" value="Genomic_DNA"/>
</dbReference>
<evidence type="ECO:0000256" key="3">
    <source>
        <dbReference type="ARBA" id="ARBA00022670"/>
    </source>
</evidence>
<feature type="domain" description="LD-carboxypeptidase N-terminal" evidence="6">
    <location>
        <begin position="13"/>
        <end position="130"/>
    </location>
</feature>
<dbReference type="SUPFAM" id="SSF52317">
    <property type="entry name" value="Class I glutamine amidotransferase-like"/>
    <property type="match status" value="1"/>
</dbReference>
<dbReference type="Proteomes" id="UP001267426">
    <property type="component" value="Unassembled WGS sequence"/>
</dbReference>
<keyword evidence="4" id="KW-0378">Hydrolase</keyword>
<keyword evidence="3" id="KW-0645">Protease</keyword>
<evidence type="ECO:0000313" key="9">
    <source>
        <dbReference type="Proteomes" id="UP001267426"/>
    </source>
</evidence>
<protein>
    <submittedName>
        <fullName evidence="8">LD-carboxypeptidase</fullName>
    </submittedName>
</protein>
<dbReference type="PANTHER" id="PTHR30237">
    <property type="entry name" value="MURAMOYLTETRAPEPTIDE CARBOXYPEPTIDASE"/>
    <property type="match status" value="1"/>
</dbReference>
<comment type="similarity">
    <text evidence="1">Belongs to the peptidase S66 family.</text>
</comment>
<evidence type="ECO:0000256" key="1">
    <source>
        <dbReference type="ARBA" id="ARBA00010233"/>
    </source>
</evidence>
<reference evidence="8 9" key="1">
    <citation type="submission" date="2023-09" db="EMBL/GenBank/DDBJ databases">
        <authorList>
            <person name="Rey-Velasco X."/>
        </authorList>
    </citation>
    <scope>NUCLEOTIDE SEQUENCE [LARGE SCALE GENOMIC DNA]</scope>
    <source>
        <strain evidence="8 9">F394</strain>
    </source>
</reference>
<dbReference type="RefSeq" id="WP_311661923.1">
    <property type="nucleotide sequence ID" value="NZ_JAVRHT010000003.1"/>
</dbReference>
<sequence length="310" mass="31418">MPRPAPLLPSGRVAVAAPSSAALDPADAEAGLAALRTRGLAVEAATVAGGAVGYLAGADGARADALNTLLRRDDLDAVVCLRGGYGLLRILDRIDYNAARAHRPLVVGYSDVTALHLALYARAGLAGVSGPMVAPDWPDLDAETEAAFWRVVGGAAGYDLAGPGAERLAPLQDGEAEGVLLGGNLALTAALVGTPYLPALDGAILFLEDVGEPPYRIDGLLARLRLAGVLGRLGGLVFGQFTGAAPPADRPSLSVDEVLAHYSTFVDGPVATGLVYGHVPRKVTVPIGVRAHLAVEGGAAALTVLDPVTA</sequence>
<dbReference type="InterPro" id="IPR040921">
    <property type="entry name" value="Peptidase_S66C"/>
</dbReference>
<evidence type="ECO:0000256" key="2">
    <source>
        <dbReference type="ARBA" id="ARBA00022645"/>
    </source>
</evidence>
<keyword evidence="9" id="KW-1185">Reference proteome</keyword>
<organism evidence="8 9">
    <name type="scientific">Rubrivirga litoralis</name>
    <dbReference type="NCBI Taxonomy" id="3075598"/>
    <lineage>
        <taxon>Bacteria</taxon>
        <taxon>Pseudomonadati</taxon>
        <taxon>Rhodothermota</taxon>
        <taxon>Rhodothermia</taxon>
        <taxon>Rhodothermales</taxon>
        <taxon>Rubricoccaceae</taxon>
        <taxon>Rubrivirga</taxon>
    </lineage>
</organism>
<dbReference type="Gene3D" id="3.50.30.60">
    <property type="entry name" value="LD-carboxypeptidase A C-terminal domain-like"/>
    <property type="match status" value="1"/>
</dbReference>
<evidence type="ECO:0000313" key="8">
    <source>
        <dbReference type="EMBL" id="MDT0630663.1"/>
    </source>
</evidence>
<dbReference type="InterPro" id="IPR003507">
    <property type="entry name" value="S66_fam"/>
</dbReference>
<evidence type="ECO:0000256" key="5">
    <source>
        <dbReference type="ARBA" id="ARBA00022825"/>
    </source>
</evidence>
<dbReference type="InterPro" id="IPR029062">
    <property type="entry name" value="Class_I_gatase-like"/>
</dbReference>
<evidence type="ECO:0000259" key="7">
    <source>
        <dbReference type="Pfam" id="PF17676"/>
    </source>
</evidence>
<dbReference type="Pfam" id="PF17676">
    <property type="entry name" value="Peptidase_S66C"/>
    <property type="match status" value="1"/>
</dbReference>
<dbReference type="CDD" id="cd07025">
    <property type="entry name" value="Peptidase_S66"/>
    <property type="match status" value="1"/>
</dbReference>
<comment type="caution">
    <text evidence="8">The sequence shown here is derived from an EMBL/GenBank/DDBJ whole genome shotgun (WGS) entry which is preliminary data.</text>
</comment>
<dbReference type="Pfam" id="PF02016">
    <property type="entry name" value="Peptidase_S66"/>
    <property type="match status" value="1"/>
</dbReference>
<dbReference type="SUPFAM" id="SSF141986">
    <property type="entry name" value="LD-carboxypeptidase A C-terminal domain-like"/>
    <property type="match status" value="1"/>
</dbReference>
<accession>A0ABU3BN07</accession>
<feature type="domain" description="LD-carboxypeptidase C-terminal" evidence="7">
    <location>
        <begin position="177"/>
        <end position="293"/>
    </location>
</feature>
<dbReference type="InterPro" id="IPR040449">
    <property type="entry name" value="Peptidase_S66_N"/>
</dbReference>
<keyword evidence="5" id="KW-0720">Serine protease</keyword>
<dbReference type="PIRSF" id="PIRSF028757">
    <property type="entry name" value="LD-carboxypeptidase"/>
    <property type="match status" value="1"/>
</dbReference>
<keyword evidence="2" id="KW-0121">Carboxypeptidase</keyword>
<dbReference type="InterPro" id="IPR027461">
    <property type="entry name" value="Carboxypeptidase_A_C_sf"/>
</dbReference>
<dbReference type="InterPro" id="IPR027478">
    <property type="entry name" value="LdcA_N"/>
</dbReference>
<dbReference type="Gene3D" id="3.40.50.10740">
    <property type="entry name" value="Class I glutamine amidotransferase-like"/>
    <property type="match status" value="1"/>
</dbReference>
<gene>
    <name evidence="8" type="ORF">RM540_02790</name>
</gene>
<dbReference type="PANTHER" id="PTHR30237:SF2">
    <property type="entry name" value="MUREIN TETRAPEPTIDE CARBOXYPEPTIDASE"/>
    <property type="match status" value="1"/>
</dbReference>